<keyword evidence="5" id="KW-0281">Fimbrium</keyword>
<dbReference type="InterPro" id="IPR058759">
    <property type="entry name" value="Pilin_mycobact"/>
</dbReference>
<evidence type="ECO:0000256" key="4">
    <source>
        <dbReference type="ARBA" id="ARBA00022889"/>
    </source>
</evidence>
<feature type="signal peptide" evidence="9">
    <location>
        <begin position="1"/>
        <end position="30"/>
    </location>
</feature>
<evidence type="ECO:0000256" key="3">
    <source>
        <dbReference type="ARBA" id="ARBA00022729"/>
    </source>
</evidence>
<comment type="similarity">
    <text evidence="6">Belongs to the mycobacterial pilin family.</text>
</comment>
<dbReference type="OrthoDB" id="4732178at2"/>
<evidence type="ECO:0000256" key="5">
    <source>
        <dbReference type="ARBA" id="ARBA00023263"/>
    </source>
</evidence>
<comment type="subunit">
    <text evidence="7">Forms a homomer composed of subunits assembled in a large structure.</text>
</comment>
<evidence type="ECO:0000256" key="8">
    <source>
        <dbReference type="ARBA" id="ARBA00093801"/>
    </source>
</evidence>
<gene>
    <name evidence="10" type="ORF">BST13_04760</name>
</gene>
<proteinExistence type="inferred from homology"/>
<keyword evidence="4" id="KW-0130">Cell adhesion</keyword>
<evidence type="ECO:0000313" key="11">
    <source>
        <dbReference type="Proteomes" id="UP000192448"/>
    </source>
</evidence>
<evidence type="ECO:0000256" key="7">
    <source>
        <dbReference type="ARBA" id="ARBA00093787"/>
    </source>
</evidence>
<evidence type="ECO:0000256" key="9">
    <source>
        <dbReference type="SAM" id="SignalP"/>
    </source>
</evidence>
<feature type="chain" id="PRO_5012958888" description="Pilin" evidence="9">
    <location>
        <begin position="31"/>
        <end position="86"/>
    </location>
</feature>
<comment type="subcellular location">
    <subcellularLocation>
        <location evidence="1">Fimbrium</location>
    </subcellularLocation>
</comment>
<dbReference type="Proteomes" id="UP000192448">
    <property type="component" value="Unassembled WGS sequence"/>
</dbReference>
<evidence type="ECO:0000256" key="6">
    <source>
        <dbReference type="ARBA" id="ARBA00093784"/>
    </source>
</evidence>
<keyword evidence="3 9" id="KW-0732">Signal</keyword>
<dbReference type="Pfam" id="PF26380">
    <property type="entry name" value="Pilin_Mycobact"/>
    <property type="match status" value="1"/>
</dbReference>
<reference evidence="10 11" key="1">
    <citation type="submission" date="2017-02" db="EMBL/GenBank/DDBJ databases">
        <title>The new phylogeny of genus Mycobacterium.</title>
        <authorList>
            <person name="Tortoli E."/>
            <person name="Trovato A."/>
            <person name="Cirillo D.M."/>
        </authorList>
    </citation>
    <scope>NUCLEOTIDE SEQUENCE [LARGE SCALE GENOMIC DNA]</scope>
    <source>
        <strain evidence="10 11">RW6</strain>
    </source>
</reference>
<protein>
    <recommendedName>
        <fullName evidence="2">Pilin</fullName>
    </recommendedName>
    <alternativeName>
        <fullName evidence="8">Pili structural subunit</fullName>
    </alternativeName>
</protein>
<evidence type="ECO:0000256" key="2">
    <source>
        <dbReference type="ARBA" id="ARBA00018586"/>
    </source>
</evidence>
<evidence type="ECO:0000256" key="1">
    <source>
        <dbReference type="ARBA" id="ARBA00004561"/>
    </source>
</evidence>
<dbReference type="AlphaFoldDB" id="A0A1X0B938"/>
<evidence type="ECO:0000313" key="10">
    <source>
        <dbReference type="EMBL" id="ORA38695.1"/>
    </source>
</evidence>
<organism evidence="10 11">
    <name type="scientific">Mycobacterium aquaticum</name>
    <dbReference type="NCBI Taxonomy" id="1927124"/>
    <lineage>
        <taxon>Bacteria</taxon>
        <taxon>Bacillati</taxon>
        <taxon>Actinomycetota</taxon>
        <taxon>Actinomycetes</taxon>
        <taxon>Mycobacteriales</taxon>
        <taxon>Mycobacteriaceae</taxon>
        <taxon>Mycobacterium</taxon>
    </lineage>
</organism>
<comment type="caution">
    <text evidence="10">The sequence shown here is derived from an EMBL/GenBank/DDBJ whole genome shotgun (WGS) entry which is preliminary data.</text>
</comment>
<name>A0A1X0B938_9MYCO</name>
<keyword evidence="11" id="KW-1185">Reference proteome</keyword>
<accession>A0A1X0B938</accession>
<dbReference type="EMBL" id="MVHF01000003">
    <property type="protein sequence ID" value="ORA38695.1"/>
    <property type="molecule type" value="Genomic_DNA"/>
</dbReference>
<dbReference type="RefSeq" id="WP_083161128.1">
    <property type="nucleotide sequence ID" value="NZ_MVHF01000003.1"/>
</dbReference>
<sequence>MMTKTRIAATTAMFATAIGLAGLGAAVAQAAPIAPMPDYHWCPGEFWHPEWGFNWDFGRCHDDWYYDGEPRDQWHWHGNGPWRPGM</sequence>